<dbReference type="EMBL" id="QUQO01000001">
    <property type="protein sequence ID" value="RFB05987.1"/>
    <property type="molecule type" value="Genomic_DNA"/>
</dbReference>
<feature type="transmembrane region" description="Helical" evidence="9">
    <location>
        <begin position="131"/>
        <end position="153"/>
    </location>
</feature>
<evidence type="ECO:0000313" key="11">
    <source>
        <dbReference type="EMBL" id="RFB05987.1"/>
    </source>
</evidence>
<comment type="subunit">
    <text evidence="9">The complex comprises the extracytoplasmic solute receptor protein and the two transmembrane proteins.</text>
</comment>
<evidence type="ECO:0000259" key="10">
    <source>
        <dbReference type="Pfam" id="PF04290"/>
    </source>
</evidence>
<dbReference type="InParanoid" id="A0A371RKL6"/>
<keyword evidence="12" id="KW-1185">Reference proteome</keyword>
<evidence type="ECO:0000256" key="9">
    <source>
        <dbReference type="RuleBase" id="RU369079"/>
    </source>
</evidence>
<dbReference type="FunCoup" id="A0A371RKL6">
    <property type="interactions" value="62"/>
</dbReference>
<evidence type="ECO:0000256" key="6">
    <source>
        <dbReference type="ARBA" id="ARBA00022989"/>
    </source>
</evidence>
<dbReference type="PANTHER" id="PTHR35011:SF11">
    <property type="entry name" value="TRAP TRANSPORTER SMALL PERMEASE PROTEIN"/>
    <property type="match status" value="1"/>
</dbReference>
<keyword evidence="4 9" id="KW-0997">Cell inner membrane</keyword>
<dbReference type="OrthoDB" id="4964541at2"/>
<keyword evidence="5 9" id="KW-0812">Transmembrane</keyword>
<comment type="caution">
    <text evidence="11">The sequence shown here is derived from an EMBL/GenBank/DDBJ whole genome shotgun (WGS) entry which is preliminary data.</text>
</comment>
<keyword evidence="3" id="KW-1003">Cell membrane</keyword>
<evidence type="ECO:0000256" key="7">
    <source>
        <dbReference type="ARBA" id="ARBA00023136"/>
    </source>
</evidence>
<feature type="transmembrane region" description="Helical" evidence="9">
    <location>
        <begin position="61"/>
        <end position="77"/>
    </location>
</feature>
<comment type="subcellular location">
    <subcellularLocation>
        <location evidence="1 9">Cell inner membrane</location>
        <topology evidence="1 9">Multi-pass membrane protein</topology>
    </subcellularLocation>
</comment>
<feature type="domain" description="Tripartite ATP-independent periplasmic transporters DctQ component" evidence="10">
    <location>
        <begin position="32"/>
        <end position="160"/>
    </location>
</feature>
<dbReference type="InterPro" id="IPR007387">
    <property type="entry name" value="TRAP_DctQ"/>
</dbReference>
<evidence type="ECO:0000256" key="2">
    <source>
        <dbReference type="ARBA" id="ARBA00022448"/>
    </source>
</evidence>
<dbReference type="Pfam" id="PF04290">
    <property type="entry name" value="DctQ"/>
    <property type="match status" value="1"/>
</dbReference>
<gene>
    <name evidence="11" type="ORF">DX908_12380</name>
</gene>
<protein>
    <recommendedName>
        <fullName evidence="9">TRAP transporter small permease protein</fullName>
    </recommendedName>
</protein>
<dbReference type="GO" id="GO:0015740">
    <property type="term" value="P:C4-dicarboxylate transport"/>
    <property type="evidence" value="ECO:0007669"/>
    <property type="project" value="TreeGrafter"/>
</dbReference>
<comment type="function">
    <text evidence="9">Part of the tripartite ATP-independent periplasmic (TRAP) transport system.</text>
</comment>
<dbReference type="Proteomes" id="UP000264589">
    <property type="component" value="Unassembled WGS sequence"/>
</dbReference>
<organism evidence="11 12">
    <name type="scientific">Parvularcula marina</name>
    <dbReference type="NCBI Taxonomy" id="2292771"/>
    <lineage>
        <taxon>Bacteria</taxon>
        <taxon>Pseudomonadati</taxon>
        <taxon>Pseudomonadota</taxon>
        <taxon>Alphaproteobacteria</taxon>
        <taxon>Parvularculales</taxon>
        <taxon>Parvularculaceae</taxon>
        <taxon>Parvularcula</taxon>
    </lineage>
</organism>
<evidence type="ECO:0000256" key="3">
    <source>
        <dbReference type="ARBA" id="ARBA00022475"/>
    </source>
</evidence>
<keyword evidence="6 9" id="KW-1133">Transmembrane helix</keyword>
<name>A0A371RKL6_9PROT</name>
<evidence type="ECO:0000256" key="1">
    <source>
        <dbReference type="ARBA" id="ARBA00004429"/>
    </source>
</evidence>
<feature type="transmembrane region" description="Helical" evidence="9">
    <location>
        <begin position="20"/>
        <end position="41"/>
    </location>
</feature>
<dbReference type="PANTHER" id="PTHR35011">
    <property type="entry name" value="2,3-DIKETO-L-GULONATE TRAP TRANSPORTER SMALL PERMEASE PROTEIN YIAM"/>
    <property type="match status" value="1"/>
</dbReference>
<comment type="similarity">
    <text evidence="8 9">Belongs to the TRAP transporter small permease family.</text>
</comment>
<evidence type="ECO:0000256" key="5">
    <source>
        <dbReference type="ARBA" id="ARBA00022692"/>
    </source>
</evidence>
<evidence type="ECO:0000313" key="12">
    <source>
        <dbReference type="Proteomes" id="UP000264589"/>
    </source>
</evidence>
<dbReference type="GO" id="GO:0005886">
    <property type="term" value="C:plasma membrane"/>
    <property type="evidence" value="ECO:0007669"/>
    <property type="project" value="UniProtKB-SubCell"/>
</dbReference>
<dbReference type="InterPro" id="IPR055348">
    <property type="entry name" value="DctQ"/>
</dbReference>
<evidence type="ECO:0000256" key="4">
    <source>
        <dbReference type="ARBA" id="ARBA00022519"/>
    </source>
</evidence>
<proteinExistence type="inferred from homology"/>
<reference evidence="11 12" key="1">
    <citation type="submission" date="2018-08" db="EMBL/GenBank/DDBJ databases">
        <title>Parvularcula sp. SM1705, isolated from surface water of the South Sea China.</title>
        <authorList>
            <person name="Sun L."/>
        </authorList>
    </citation>
    <scope>NUCLEOTIDE SEQUENCE [LARGE SCALE GENOMIC DNA]</scope>
    <source>
        <strain evidence="11 12">SM1705</strain>
    </source>
</reference>
<feature type="transmembrane region" description="Helical" evidence="9">
    <location>
        <begin position="98"/>
        <end position="119"/>
    </location>
</feature>
<dbReference type="RefSeq" id="WP_116392620.1">
    <property type="nucleotide sequence ID" value="NZ_QUQO01000001.1"/>
</dbReference>
<dbReference type="AlphaFoldDB" id="A0A371RKL6"/>
<accession>A0A371RKL6</accession>
<keyword evidence="7 9" id="KW-0472">Membrane</keyword>
<keyword evidence="2 9" id="KW-0813">Transport</keyword>
<sequence>MTDRSLIESLSVVTRRGADLLLAIGAAGLILMTAIVGWQVFGRYVLNSSPSWSEQAALTLMIWYVSFGAAAGVREGFHIRIVAFEAALGPVRARYMRIFSDTVVGVCGLCMLIGGSILVSKTWSHVIPSLGIPRGLAYLGLPIAGALIILFALERVLETLAKRHLEDEEDPRWS</sequence>
<dbReference type="GO" id="GO:0022857">
    <property type="term" value="F:transmembrane transporter activity"/>
    <property type="evidence" value="ECO:0007669"/>
    <property type="project" value="UniProtKB-UniRule"/>
</dbReference>
<evidence type="ECO:0000256" key="8">
    <source>
        <dbReference type="ARBA" id="ARBA00038436"/>
    </source>
</evidence>